<name>A0AAD6HGP6_9EURO</name>
<dbReference type="InterPro" id="IPR036259">
    <property type="entry name" value="MFS_trans_sf"/>
</dbReference>
<feature type="transmembrane region" description="Helical" evidence="7">
    <location>
        <begin position="266"/>
        <end position="287"/>
    </location>
</feature>
<feature type="transmembrane region" description="Helical" evidence="7">
    <location>
        <begin position="386"/>
        <end position="413"/>
    </location>
</feature>
<dbReference type="PANTHER" id="PTHR23502:SF38">
    <property type="entry name" value="POLYAMINE TRANSPORTER 4"/>
    <property type="match status" value="1"/>
</dbReference>
<keyword evidence="4 7" id="KW-1133">Transmembrane helix</keyword>
<dbReference type="GO" id="GO:0005886">
    <property type="term" value="C:plasma membrane"/>
    <property type="evidence" value="ECO:0007669"/>
    <property type="project" value="UniProtKB-SubCell"/>
</dbReference>
<feature type="domain" description="Major facilitator superfamily (MFS) profile" evidence="8">
    <location>
        <begin position="39"/>
        <end position="478"/>
    </location>
</feature>
<dbReference type="PANTHER" id="PTHR23502">
    <property type="entry name" value="MAJOR FACILITATOR SUPERFAMILY"/>
    <property type="match status" value="1"/>
</dbReference>
<dbReference type="Pfam" id="PF07690">
    <property type="entry name" value="MFS_1"/>
    <property type="match status" value="1"/>
</dbReference>
<dbReference type="SUPFAM" id="SSF103473">
    <property type="entry name" value="MFS general substrate transporter"/>
    <property type="match status" value="1"/>
</dbReference>
<dbReference type="GO" id="GO:0015606">
    <property type="term" value="F:spermidine transmembrane transporter activity"/>
    <property type="evidence" value="ECO:0007669"/>
    <property type="project" value="TreeGrafter"/>
</dbReference>
<feature type="transmembrane region" description="Helical" evidence="7">
    <location>
        <begin position="104"/>
        <end position="122"/>
    </location>
</feature>
<evidence type="ECO:0000256" key="6">
    <source>
        <dbReference type="SAM" id="MobiDB-lite"/>
    </source>
</evidence>
<reference evidence="9" key="1">
    <citation type="journal article" date="2023" name="IMA Fungus">
        <title>Comparative genomic study of the Penicillium genus elucidates a diverse pangenome and 15 lateral gene transfer events.</title>
        <authorList>
            <person name="Petersen C."/>
            <person name="Sorensen T."/>
            <person name="Nielsen M.R."/>
            <person name="Sondergaard T.E."/>
            <person name="Sorensen J.L."/>
            <person name="Fitzpatrick D.A."/>
            <person name="Frisvad J.C."/>
            <person name="Nielsen K.L."/>
        </authorList>
    </citation>
    <scope>NUCLEOTIDE SEQUENCE</scope>
    <source>
        <strain evidence="9">IBT 17514</strain>
    </source>
</reference>
<comment type="similarity">
    <text evidence="2">Belongs to the major facilitator superfamily.</text>
</comment>
<sequence>MVASNPNKLSMRGTDEPTNNWATDKDNPHNWPRSRKITTAIVVCGIGFTTTLGASIYSPGHTEVQQEFQVSATVALLPLSAYSLGLAFGPMISSPLSETFGRKVVYIITLPPCDLFLLAAGFSKSIAALIICRFFAGLFAAPGVSVAAAVISDFTSPDQRVIPLAGYYAMPWLGSAVGPLIGGFAVKRKGWRWTSWVVLMIAAFFHPLVLFLRESYKPKILQQKAQKGGYVNHSDAVQTKSLLHTLQIFITSTIIRPLHMLMTEPLVGFICLYTGFQFALLYTFIVASPWVLKTVYGFSLSGQSLSFLGMVGGCIFAPFILVTLDYFVRTRKQTRISLLSSESANQPSFPPENKLLAALYGSLVLPIALFWFGWSAKSSVHWICPILAQAVAFIGSFLIYVPCSFYMVDVYGAQYSASANGASSFSRYMLSAAFPLFVTQMYEKLGVGWASSLLGFLALAMAPIPWVFYRFGPVFRARSAYEHGS</sequence>
<keyword evidence="10" id="KW-1185">Reference proteome</keyword>
<gene>
    <name evidence="9" type="ORF">N7493_008184</name>
</gene>
<keyword evidence="5 7" id="KW-0472">Membrane</keyword>
<evidence type="ECO:0000256" key="5">
    <source>
        <dbReference type="ARBA" id="ARBA00023136"/>
    </source>
</evidence>
<evidence type="ECO:0000313" key="9">
    <source>
        <dbReference type="EMBL" id="KAJ5716273.1"/>
    </source>
</evidence>
<feature type="transmembrane region" description="Helical" evidence="7">
    <location>
        <begin position="448"/>
        <end position="469"/>
    </location>
</feature>
<evidence type="ECO:0000256" key="2">
    <source>
        <dbReference type="ARBA" id="ARBA00008335"/>
    </source>
</evidence>
<dbReference type="Gene3D" id="1.20.1250.20">
    <property type="entry name" value="MFS general substrate transporter like domains"/>
    <property type="match status" value="1"/>
</dbReference>
<dbReference type="FunFam" id="1.20.1250.20:FF:000082">
    <property type="entry name" value="MFS multidrug transporter, putative"/>
    <property type="match status" value="1"/>
</dbReference>
<evidence type="ECO:0000313" key="10">
    <source>
        <dbReference type="Proteomes" id="UP001215712"/>
    </source>
</evidence>
<evidence type="ECO:0000259" key="8">
    <source>
        <dbReference type="PROSITE" id="PS50850"/>
    </source>
</evidence>
<proteinExistence type="inferred from homology"/>
<feature type="transmembrane region" description="Helical" evidence="7">
    <location>
        <begin position="355"/>
        <end position="374"/>
    </location>
</feature>
<reference evidence="9" key="2">
    <citation type="submission" date="2023-01" db="EMBL/GenBank/DDBJ databases">
        <authorList>
            <person name="Petersen C."/>
        </authorList>
    </citation>
    <scope>NUCLEOTIDE SEQUENCE</scope>
    <source>
        <strain evidence="9">IBT 17514</strain>
    </source>
</reference>
<dbReference type="GO" id="GO:0000297">
    <property type="term" value="F:spermine transmembrane transporter activity"/>
    <property type="evidence" value="ECO:0007669"/>
    <property type="project" value="TreeGrafter"/>
</dbReference>
<feature type="transmembrane region" description="Helical" evidence="7">
    <location>
        <begin position="128"/>
        <end position="152"/>
    </location>
</feature>
<dbReference type="Proteomes" id="UP001215712">
    <property type="component" value="Unassembled WGS sequence"/>
</dbReference>
<dbReference type="PROSITE" id="PS50850">
    <property type="entry name" value="MFS"/>
    <property type="match status" value="1"/>
</dbReference>
<feature type="transmembrane region" description="Helical" evidence="7">
    <location>
        <begin position="307"/>
        <end position="328"/>
    </location>
</feature>
<feature type="transmembrane region" description="Helical" evidence="7">
    <location>
        <begin position="193"/>
        <end position="212"/>
    </location>
</feature>
<comment type="caution">
    <text evidence="9">The sequence shown here is derived from an EMBL/GenBank/DDBJ whole genome shotgun (WGS) entry which is preliminary data.</text>
</comment>
<keyword evidence="3 7" id="KW-0812">Transmembrane</keyword>
<protein>
    <recommendedName>
        <fullName evidence="8">Major facilitator superfamily (MFS) profile domain-containing protein</fullName>
    </recommendedName>
</protein>
<evidence type="ECO:0000256" key="1">
    <source>
        <dbReference type="ARBA" id="ARBA00004651"/>
    </source>
</evidence>
<feature type="transmembrane region" description="Helical" evidence="7">
    <location>
        <begin position="164"/>
        <end position="187"/>
    </location>
</feature>
<dbReference type="EMBL" id="JAQJAN010000012">
    <property type="protein sequence ID" value="KAJ5716273.1"/>
    <property type="molecule type" value="Genomic_DNA"/>
</dbReference>
<feature type="transmembrane region" description="Helical" evidence="7">
    <location>
        <begin position="37"/>
        <end position="58"/>
    </location>
</feature>
<dbReference type="AlphaFoldDB" id="A0AAD6HGP6"/>
<dbReference type="CDD" id="cd17323">
    <property type="entry name" value="MFS_Tpo1_MDR_like"/>
    <property type="match status" value="1"/>
</dbReference>
<feature type="region of interest" description="Disordered" evidence="6">
    <location>
        <begin position="1"/>
        <end position="30"/>
    </location>
</feature>
<feature type="transmembrane region" description="Helical" evidence="7">
    <location>
        <begin position="70"/>
        <end position="92"/>
    </location>
</feature>
<evidence type="ECO:0000256" key="3">
    <source>
        <dbReference type="ARBA" id="ARBA00022692"/>
    </source>
</evidence>
<dbReference type="InterPro" id="IPR020846">
    <property type="entry name" value="MFS_dom"/>
</dbReference>
<evidence type="ECO:0000256" key="4">
    <source>
        <dbReference type="ARBA" id="ARBA00022989"/>
    </source>
</evidence>
<accession>A0AAD6HGP6</accession>
<dbReference type="InterPro" id="IPR011701">
    <property type="entry name" value="MFS"/>
</dbReference>
<organism evidence="9 10">
    <name type="scientific">Penicillium malachiteum</name>
    <dbReference type="NCBI Taxonomy" id="1324776"/>
    <lineage>
        <taxon>Eukaryota</taxon>
        <taxon>Fungi</taxon>
        <taxon>Dikarya</taxon>
        <taxon>Ascomycota</taxon>
        <taxon>Pezizomycotina</taxon>
        <taxon>Eurotiomycetes</taxon>
        <taxon>Eurotiomycetidae</taxon>
        <taxon>Eurotiales</taxon>
        <taxon>Aspergillaceae</taxon>
        <taxon>Penicillium</taxon>
    </lineage>
</organism>
<comment type="subcellular location">
    <subcellularLocation>
        <location evidence="1">Cell membrane</location>
        <topology evidence="1">Multi-pass membrane protein</topology>
    </subcellularLocation>
</comment>
<evidence type="ECO:0000256" key="7">
    <source>
        <dbReference type="SAM" id="Phobius"/>
    </source>
</evidence>